<name>A0AAW1DUR9_ZOAVI</name>
<evidence type="ECO:0000256" key="4">
    <source>
        <dbReference type="ARBA" id="ARBA00008686"/>
    </source>
</evidence>
<accession>A0AAW1DUR9</accession>
<dbReference type="GO" id="GO:0005783">
    <property type="term" value="C:endoplasmic reticulum"/>
    <property type="evidence" value="ECO:0007669"/>
    <property type="project" value="UniProtKB-SubCell"/>
</dbReference>
<evidence type="ECO:0000256" key="2">
    <source>
        <dbReference type="ARBA" id="ARBA00004125"/>
    </source>
</evidence>
<evidence type="ECO:0000256" key="8">
    <source>
        <dbReference type="ARBA" id="ARBA00023018"/>
    </source>
</evidence>
<dbReference type="GO" id="GO:0030672">
    <property type="term" value="C:synaptic vesicle membrane"/>
    <property type="evidence" value="ECO:0007669"/>
    <property type="project" value="UniProtKB-SubCell"/>
</dbReference>
<dbReference type="GO" id="GO:0010008">
    <property type="term" value="C:endosome membrane"/>
    <property type="evidence" value="ECO:0007669"/>
    <property type="project" value="UniProtKB-SubCell"/>
</dbReference>
<evidence type="ECO:0000256" key="16">
    <source>
        <dbReference type="SAM" id="Coils"/>
    </source>
</evidence>
<feature type="compositionally biased region" description="Acidic residues" evidence="17">
    <location>
        <begin position="294"/>
        <end position="320"/>
    </location>
</feature>
<evidence type="ECO:0000256" key="1">
    <source>
        <dbReference type="ARBA" id="ARBA00004123"/>
    </source>
</evidence>
<reference evidence="18 19" key="1">
    <citation type="journal article" date="2024" name="Genome Biol. Evol.">
        <title>Chromosome-level genome assembly of the viviparous eelpout Zoarces viviparus.</title>
        <authorList>
            <person name="Fuhrmann N."/>
            <person name="Brasseur M.V."/>
            <person name="Bakowski C.E."/>
            <person name="Podsiadlowski L."/>
            <person name="Prost S."/>
            <person name="Krehenwinkel H."/>
            <person name="Mayer C."/>
        </authorList>
    </citation>
    <scope>NUCLEOTIDE SEQUENCE [LARGE SCALE GENOMIC DNA]</scope>
    <source>
        <strain evidence="18">NO-MEL_2022_Ind0_liver</strain>
    </source>
</reference>
<dbReference type="GO" id="GO:0005886">
    <property type="term" value="C:plasma membrane"/>
    <property type="evidence" value="ECO:0007669"/>
    <property type="project" value="TreeGrafter"/>
</dbReference>
<dbReference type="Pfam" id="PF04440">
    <property type="entry name" value="Dysbindin"/>
    <property type="match status" value="1"/>
</dbReference>
<dbReference type="GO" id="GO:0048490">
    <property type="term" value="P:anterograde synaptic vesicle transport"/>
    <property type="evidence" value="ECO:0007669"/>
    <property type="project" value="TreeGrafter"/>
</dbReference>
<dbReference type="GO" id="GO:0005634">
    <property type="term" value="C:nucleus"/>
    <property type="evidence" value="ECO:0007669"/>
    <property type="project" value="UniProtKB-SubCell"/>
</dbReference>
<sequence length="349" mass="39698">MFENFRERLHMVQQDFTTGFKTLGDKSRDTKIRRKPRFEESLPHFSAGLDLLSRYEESWFLLHKRTKDCAQTAEAVDGDIVMLSAHWEKRRTALTQLQEQMQSFPTFISELDAITANIAHLEGDFEEMESRLVYLETLCCQCEQQTVKQHHVNQLEVYKKKKRREMEVLEVELNSEHAQKVAELEQAMQQKLKERQKVYEEAFNQDVQQYLSTGFLQHREPTAADVRVLDQMTVTNISDQEALDDFLNSTNDDDISTGSSLTSGPDLESCSSESSRSQSTQAPPTTSQASNQDAEWEKDEEAAGEESDEPLVQSDEEEVQPDMSLVGLQDVGARRGSDESNPAGDLSSG</sequence>
<evidence type="ECO:0000313" key="19">
    <source>
        <dbReference type="Proteomes" id="UP001488805"/>
    </source>
</evidence>
<keyword evidence="8" id="KW-0770">Synapse</keyword>
<dbReference type="GO" id="GO:0014069">
    <property type="term" value="C:postsynaptic density"/>
    <property type="evidence" value="ECO:0007669"/>
    <property type="project" value="UniProtKB-SubCell"/>
</dbReference>
<dbReference type="AlphaFoldDB" id="A0AAW1DUR9"/>
<keyword evidence="19" id="KW-1185">Reference proteome</keyword>
<dbReference type="GO" id="GO:0060155">
    <property type="term" value="P:platelet dense granule organization"/>
    <property type="evidence" value="ECO:0007669"/>
    <property type="project" value="TreeGrafter"/>
</dbReference>
<evidence type="ECO:0000256" key="3">
    <source>
        <dbReference type="ARBA" id="ARBA00004240"/>
    </source>
</evidence>
<dbReference type="GO" id="GO:0031175">
    <property type="term" value="P:neuron projection development"/>
    <property type="evidence" value="ECO:0007669"/>
    <property type="project" value="TreeGrafter"/>
</dbReference>
<organism evidence="18 19">
    <name type="scientific">Zoarces viviparus</name>
    <name type="common">Viviparous eelpout</name>
    <name type="synonym">Blennius viviparus</name>
    <dbReference type="NCBI Taxonomy" id="48416"/>
    <lineage>
        <taxon>Eukaryota</taxon>
        <taxon>Metazoa</taxon>
        <taxon>Chordata</taxon>
        <taxon>Craniata</taxon>
        <taxon>Vertebrata</taxon>
        <taxon>Euteleostomi</taxon>
        <taxon>Actinopterygii</taxon>
        <taxon>Neopterygii</taxon>
        <taxon>Teleostei</taxon>
        <taxon>Neoteleostei</taxon>
        <taxon>Acanthomorphata</taxon>
        <taxon>Eupercaria</taxon>
        <taxon>Perciformes</taxon>
        <taxon>Cottioidei</taxon>
        <taxon>Zoarcales</taxon>
        <taxon>Zoarcidae</taxon>
        <taxon>Zoarcinae</taxon>
        <taxon>Zoarces</taxon>
    </lineage>
</organism>
<keyword evidence="12" id="KW-0968">Cytoplasmic vesicle</keyword>
<evidence type="ECO:0000256" key="11">
    <source>
        <dbReference type="ARBA" id="ARBA00023242"/>
    </source>
</evidence>
<dbReference type="GO" id="GO:0033162">
    <property type="term" value="C:melanosome membrane"/>
    <property type="evidence" value="ECO:0007669"/>
    <property type="project" value="UniProtKB-SubCell"/>
</dbReference>
<dbReference type="PANTHER" id="PTHR16294:SF5">
    <property type="entry name" value="DYSBINDIN"/>
    <property type="match status" value="1"/>
</dbReference>
<proteinExistence type="inferred from homology"/>
<feature type="compositionally biased region" description="Low complexity" evidence="17">
    <location>
        <begin position="269"/>
        <end position="279"/>
    </location>
</feature>
<feature type="region of interest" description="Disordered" evidence="17">
    <location>
        <begin position="248"/>
        <end position="349"/>
    </location>
</feature>
<feature type="compositionally biased region" description="Polar residues" evidence="17">
    <location>
        <begin position="280"/>
        <end position="292"/>
    </location>
</feature>
<evidence type="ECO:0000256" key="10">
    <source>
        <dbReference type="ARBA" id="ARBA00023136"/>
    </source>
</evidence>
<feature type="coiled-coil region" evidence="16">
    <location>
        <begin position="111"/>
        <end position="201"/>
    </location>
</feature>
<dbReference type="GO" id="GO:2000300">
    <property type="term" value="P:regulation of synaptic vesicle exocytosis"/>
    <property type="evidence" value="ECO:0007669"/>
    <property type="project" value="TreeGrafter"/>
</dbReference>
<keyword evidence="6" id="KW-0967">Endosome</keyword>
<evidence type="ECO:0000256" key="17">
    <source>
        <dbReference type="SAM" id="MobiDB-lite"/>
    </source>
</evidence>
<evidence type="ECO:0000256" key="9">
    <source>
        <dbReference type="ARBA" id="ARBA00023054"/>
    </source>
</evidence>
<comment type="similarity">
    <text evidence="4">Belongs to the dysbindin family.</text>
</comment>
<evidence type="ECO:0000256" key="14">
    <source>
        <dbReference type="ARBA" id="ARBA00037798"/>
    </source>
</evidence>
<evidence type="ECO:0000313" key="18">
    <source>
        <dbReference type="EMBL" id="KAK9513285.1"/>
    </source>
</evidence>
<gene>
    <name evidence="18" type="ORF">VZT92_026830</name>
</gene>
<dbReference type="InterPro" id="IPR007531">
    <property type="entry name" value="Dysbindin"/>
</dbReference>
<evidence type="ECO:0000256" key="5">
    <source>
        <dbReference type="ARBA" id="ARBA00022490"/>
    </source>
</evidence>
<dbReference type="GO" id="GO:0031083">
    <property type="term" value="C:BLOC-1 complex"/>
    <property type="evidence" value="ECO:0007669"/>
    <property type="project" value="TreeGrafter"/>
</dbReference>
<dbReference type="EMBL" id="JBCEZU010000597">
    <property type="protein sequence ID" value="KAK9513285.1"/>
    <property type="molecule type" value="Genomic_DNA"/>
</dbReference>
<protein>
    <recommendedName>
        <fullName evidence="20">Dysbindin-A-like</fullName>
    </recommendedName>
</protein>
<evidence type="ECO:0008006" key="20">
    <source>
        <dbReference type="Google" id="ProtNLM"/>
    </source>
</evidence>
<keyword evidence="7" id="KW-0256">Endoplasmic reticulum</keyword>
<keyword evidence="5" id="KW-0963">Cytoplasm</keyword>
<evidence type="ECO:0000256" key="7">
    <source>
        <dbReference type="ARBA" id="ARBA00022824"/>
    </source>
</evidence>
<dbReference type="PANTHER" id="PTHR16294">
    <property type="entry name" value="DYSTROBREVIN BINDING PROTEIN 1 DYSBINDIN"/>
    <property type="match status" value="1"/>
</dbReference>
<comment type="caution">
    <text evidence="18">The sequence shown here is derived from an EMBL/GenBank/DDBJ whole genome shotgun (WGS) entry which is preliminary data.</text>
</comment>
<dbReference type="Proteomes" id="UP001488805">
    <property type="component" value="Unassembled WGS sequence"/>
</dbReference>
<comment type="subcellular location">
    <subcellularLocation>
        <location evidence="15">Cytoplasmic vesicle</location>
        <location evidence="15">Secretory vesicle</location>
        <location evidence="15">Synaptic vesicle membrane</location>
        <topology evidence="15">Peripheral membrane protein</topology>
        <orientation evidence="15">Cytoplasmic side</orientation>
    </subcellularLocation>
    <subcellularLocation>
        <location evidence="3">Endoplasmic reticulum</location>
    </subcellularLocation>
    <subcellularLocation>
        <location evidence="2">Endosome membrane</location>
        <topology evidence="2">Peripheral membrane protein</topology>
        <orientation evidence="2">Cytoplasmic side</orientation>
    </subcellularLocation>
    <subcellularLocation>
        <location evidence="14">Melanosome membrane</location>
        <topology evidence="14">Peripheral membrane protein</topology>
        <orientation evidence="14">Cytoplasmic side</orientation>
    </subcellularLocation>
    <subcellularLocation>
        <location evidence="1">Nucleus</location>
    </subcellularLocation>
    <subcellularLocation>
        <location evidence="13">Postsynaptic density</location>
    </subcellularLocation>
</comment>
<keyword evidence="9 16" id="KW-0175">Coiled coil</keyword>
<evidence type="ECO:0000256" key="12">
    <source>
        <dbReference type="ARBA" id="ARBA00023329"/>
    </source>
</evidence>
<dbReference type="GO" id="GO:1904115">
    <property type="term" value="C:axon cytoplasm"/>
    <property type="evidence" value="ECO:0007669"/>
    <property type="project" value="GOC"/>
</dbReference>
<evidence type="ECO:0000256" key="6">
    <source>
        <dbReference type="ARBA" id="ARBA00022753"/>
    </source>
</evidence>
<keyword evidence="11" id="KW-0539">Nucleus</keyword>
<evidence type="ECO:0000256" key="15">
    <source>
        <dbReference type="ARBA" id="ARBA00037838"/>
    </source>
</evidence>
<evidence type="ECO:0000256" key="13">
    <source>
        <dbReference type="ARBA" id="ARBA00034105"/>
    </source>
</evidence>
<keyword evidence="10" id="KW-0472">Membrane</keyword>